<evidence type="ECO:0000313" key="1">
    <source>
        <dbReference type="EMBL" id="KAG7333260.1"/>
    </source>
</evidence>
<accession>A0A9D3SS80</accession>
<organism evidence="1 2">
    <name type="scientific">Hemibagrus wyckioides</name>
    <dbReference type="NCBI Taxonomy" id="337641"/>
    <lineage>
        <taxon>Eukaryota</taxon>
        <taxon>Metazoa</taxon>
        <taxon>Chordata</taxon>
        <taxon>Craniata</taxon>
        <taxon>Vertebrata</taxon>
        <taxon>Euteleostomi</taxon>
        <taxon>Actinopterygii</taxon>
        <taxon>Neopterygii</taxon>
        <taxon>Teleostei</taxon>
        <taxon>Ostariophysi</taxon>
        <taxon>Siluriformes</taxon>
        <taxon>Bagridae</taxon>
        <taxon>Hemibagrus</taxon>
    </lineage>
</organism>
<comment type="caution">
    <text evidence="1">The sequence shown here is derived from an EMBL/GenBank/DDBJ whole genome shotgun (WGS) entry which is preliminary data.</text>
</comment>
<dbReference type="EMBL" id="JAHKSW010000004">
    <property type="protein sequence ID" value="KAG7333260.1"/>
    <property type="molecule type" value="Genomic_DNA"/>
</dbReference>
<evidence type="ECO:0000313" key="2">
    <source>
        <dbReference type="Proteomes" id="UP000824219"/>
    </source>
</evidence>
<protein>
    <submittedName>
        <fullName evidence="1">Uncharacterized protein</fullName>
    </submittedName>
</protein>
<gene>
    <name evidence="1" type="ORF">KOW79_003395</name>
</gene>
<reference evidence="1 2" key="1">
    <citation type="submission" date="2021-06" db="EMBL/GenBank/DDBJ databases">
        <title>Chromosome-level genome assembly of the red-tail catfish (Hemibagrus wyckioides).</title>
        <authorList>
            <person name="Shao F."/>
        </authorList>
    </citation>
    <scope>NUCLEOTIDE SEQUENCE [LARGE SCALE GENOMIC DNA]</scope>
    <source>
        <strain evidence="1">EC202008001</strain>
        <tissue evidence="1">Blood</tissue>
    </source>
</reference>
<keyword evidence="2" id="KW-1185">Reference proteome</keyword>
<dbReference type="AlphaFoldDB" id="A0A9D3SS80"/>
<name>A0A9D3SS80_9TELE</name>
<dbReference type="Proteomes" id="UP000824219">
    <property type="component" value="Linkage Group LG04"/>
</dbReference>
<proteinExistence type="predicted"/>
<sequence>MSSREARGPSAGENAFKNLKYPQAHLYDSSSEGEVLCRTSRAVEAVHAKPLAAQRRARGPVGSRAEGRRRGRVLTSLCVSLPISHASIIERASRRSPALCAQPRAD</sequence>